<evidence type="ECO:0000313" key="2">
    <source>
        <dbReference type="Proteomes" id="UP000276634"/>
    </source>
</evidence>
<organism evidence="1 2">
    <name type="scientific">Inmirania thermothiophila</name>
    <dbReference type="NCBI Taxonomy" id="1750597"/>
    <lineage>
        <taxon>Bacteria</taxon>
        <taxon>Pseudomonadati</taxon>
        <taxon>Pseudomonadota</taxon>
        <taxon>Gammaproteobacteria</taxon>
        <taxon>Chromatiales</taxon>
        <taxon>Ectothiorhodospiraceae</taxon>
        <taxon>Inmirania</taxon>
    </lineage>
</organism>
<gene>
    <name evidence="1" type="ORF">EDC57_2072</name>
</gene>
<dbReference type="InterPro" id="IPR007420">
    <property type="entry name" value="DUF465"/>
</dbReference>
<proteinExistence type="predicted"/>
<keyword evidence="2" id="KW-1185">Reference proteome</keyword>
<accession>A0A3N1Y2X8</accession>
<evidence type="ECO:0000313" key="1">
    <source>
        <dbReference type="EMBL" id="ROR32858.1"/>
    </source>
</evidence>
<dbReference type="InterPro" id="IPR038444">
    <property type="entry name" value="DUF465_sf"/>
</dbReference>
<dbReference type="Gene3D" id="6.10.280.50">
    <property type="match status" value="1"/>
</dbReference>
<name>A0A3N1Y2X8_9GAMM</name>
<evidence type="ECO:0008006" key="3">
    <source>
        <dbReference type="Google" id="ProtNLM"/>
    </source>
</evidence>
<protein>
    <recommendedName>
        <fullName evidence="3">DUF465 domain-containing protein</fullName>
    </recommendedName>
</protein>
<reference evidence="1 2" key="1">
    <citation type="submission" date="2018-11" db="EMBL/GenBank/DDBJ databases">
        <title>Genomic Encyclopedia of Type Strains, Phase IV (KMG-IV): sequencing the most valuable type-strain genomes for metagenomic binning, comparative biology and taxonomic classification.</title>
        <authorList>
            <person name="Goeker M."/>
        </authorList>
    </citation>
    <scope>NUCLEOTIDE SEQUENCE [LARGE SCALE GENOMIC DNA]</scope>
    <source>
        <strain evidence="1 2">DSM 100275</strain>
    </source>
</reference>
<dbReference type="RefSeq" id="WP_123401756.1">
    <property type="nucleotide sequence ID" value="NZ_RJVI01000002.1"/>
</dbReference>
<comment type="caution">
    <text evidence="1">The sequence shown here is derived from an EMBL/GenBank/DDBJ whole genome shotgun (WGS) entry which is preliminary data.</text>
</comment>
<dbReference type="OrthoDB" id="5801755at2"/>
<dbReference type="AlphaFoldDB" id="A0A3N1Y2X8"/>
<dbReference type="Pfam" id="PF04325">
    <property type="entry name" value="DUF465"/>
    <property type="match status" value="1"/>
</dbReference>
<sequence length="75" mass="8946">MTQSEQEVVEALLEESRLFRELHEQHRVLKAQIREAELGTLPMDDLTLHRLKKEKLRIKDRMAEMVRAYRRSSTA</sequence>
<dbReference type="EMBL" id="RJVI01000002">
    <property type="protein sequence ID" value="ROR32858.1"/>
    <property type="molecule type" value="Genomic_DNA"/>
</dbReference>
<dbReference type="Proteomes" id="UP000276634">
    <property type="component" value="Unassembled WGS sequence"/>
</dbReference>